<sequence>VLFCRLTDEQRQVYQNFIDSKEVYQILNGDMQVFSGLVALRKICNHPDLFSGGPKILRCVPDADLEEADQFGYWKRSGKMIVVESLLKIWHKQGHRVLFFTQSRQMLQILEVFVRDRNYSYLRMDGTTTIASRQPLITRYNEDKSIFIFLLTTRVGGIGVNLTGADRVIIYDPDWNPSTDTQARERAWRIGQKKQVTVYRLLTAGTIEEKIYHRQIFKQFLTNRVLKDPKQRRFFKSNDLYELFTLSSPDVSQGTETSAIFAGTGSDVQVPKHQLKRKLEKPADDDTLKGGLHLNKSSSPKYSKSSSSHLTRHMANSSEAIETSEEAKGNLETFDQNSYAKDNAQTATDINSVNKSKEDSLERADISLSQSLPGGAGSSENIKVTEEEHEVANENAEGDFSLLCGAAGSQEKQVDKTEDGQLDNNHYKCTSKAKHRVDMLSHDSHKEKSKKKHHKDAKFEGERIPHLVKQKRYKKEDSEEKELDTKKNDDYVLEKLFKKTGVHSVMKHDAIMEASSADYVLVEAEANRVAQDALRALKVSRQRCLGAASGVPTWTGDADTTKKENVKKSSSNGHFDGKSETGESSSSVLDSSSLLAKMRARNHLILPQRTGNEGDETLHQAPAPAPGSTEYDELLVDVRNFIAFQARVDGEASTQEILQEFESKLPAAQSCVFRELLRNLCSFHRNPNGEGVWRLKPEFR</sequence>
<protein>
    <recommendedName>
        <fullName evidence="11">DNA excision repair protein ERCC-6</fullName>
    </recommendedName>
    <alternativeName>
        <fullName evidence="12">ATP-dependent helicase ERCC6</fullName>
    </alternativeName>
    <alternativeName>
        <fullName evidence="13">Cockayne syndrome protein CSB</fullName>
    </alternativeName>
</protein>
<feature type="compositionally biased region" description="Basic residues" evidence="14">
    <location>
        <begin position="447"/>
        <end position="456"/>
    </location>
</feature>
<evidence type="ECO:0000256" key="6">
    <source>
        <dbReference type="ARBA" id="ARBA00022806"/>
    </source>
</evidence>
<feature type="compositionally biased region" description="Polar residues" evidence="14">
    <location>
        <begin position="333"/>
        <end position="354"/>
    </location>
</feature>
<evidence type="ECO:0000256" key="8">
    <source>
        <dbReference type="ARBA" id="ARBA00023125"/>
    </source>
</evidence>
<dbReference type="AlphaFoldDB" id="A0A2P4SU19"/>
<dbReference type="CDD" id="cd18793">
    <property type="entry name" value="SF2_C_SNF"/>
    <property type="match status" value="1"/>
</dbReference>
<evidence type="ECO:0000313" key="16">
    <source>
        <dbReference type="EMBL" id="POI27591.1"/>
    </source>
</evidence>
<organism evidence="16 17">
    <name type="scientific">Bambusicola thoracicus</name>
    <name type="common">Chinese bamboo-partridge</name>
    <name type="synonym">Perdix thoracica</name>
    <dbReference type="NCBI Taxonomy" id="9083"/>
    <lineage>
        <taxon>Eukaryota</taxon>
        <taxon>Metazoa</taxon>
        <taxon>Chordata</taxon>
        <taxon>Craniata</taxon>
        <taxon>Vertebrata</taxon>
        <taxon>Euteleostomi</taxon>
        <taxon>Archelosauria</taxon>
        <taxon>Archosauria</taxon>
        <taxon>Dinosauria</taxon>
        <taxon>Saurischia</taxon>
        <taxon>Theropoda</taxon>
        <taxon>Coelurosauria</taxon>
        <taxon>Aves</taxon>
        <taxon>Neognathae</taxon>
        <taxon>Galloanserae</taxon>
        <taxon>Galliformes</taxon>
        <taxon>Phasianidae</taxon>
        <taxon>Perdicinae</taxon>
        <taxon>Bambusicola</taxon>
    </lineage>
</organism>
<dbReference type="GO" id="GO:0005524">
    <property type="term" value="F:ATP binding"/>
    <property type="evidence" value="ECO:0007669"/>
    <property type="project" value="UniProtKB-KW"/>
</dbReference>
<dbReference type="InterPro" id="IPR001650">
    <property type="entry name" value="Helicase_C-like"/>
</dbReference>
<keyword evidence="6" id="KW-0347">Helicase</keyword>
<evidence type="ECO:0000313" key="17">
    <source>
        <dbReference type="Proteomes" id="UP000237246"/>
    </source>
</evidence>
<evidence type="ECO:0000256" key="4">
    <source>
        <dbReference type="ARBA" id="ARBA00022763"/>
    </source>
</evidence>
<dbReference type="InterPro" id="IPR027417">
    <property type="entry name" value="P-loop_NTPase"/>
</dbReference>
<feature type="compositionally biased region" description="Basic and acidic residues" evidence="14">
    <location>
        <begin position="436"/>
        <end position="446"/>
    </location>
</feature>
<dbReference type="GO" id="GO:0006283">
    <property type="term" value="P:transcription-coupled nucleotide-excision repair"/>
    <property type="evidence" value="ECO:0007669"/>
    <property type="project" value="TreeGrafter"/>
</dbReference>
<evidence type="ECO:0000256" key="3">
    <source>
        <dbReference type="ARBA" id="ARBA00022741"/>
    </source>
</evidence>
<dbReference type="GO" id="GO:0005634">
    <property type="term" value="C:nucleus"/>
    <property type="evidence" value="ECO:0007669"/>
    <property type="project" value="UniProtKB-SubCell"/>
</dbReference>
<dbReference type="PANTHER" id="PTHR45629:SF7">
    <property type="entry name" value="DNA EXCISION REPAIR PROTEIN ERCC-6-RELATED"/>
    <property type="match status" value="1"/>
</dbReference>
<evidence type="ECO:0000256" key="14">
    <source>
        <dbReference type="SAM" id="MobiDB-lite"/>
    </source>
</evidence>
<dbReference type="CDD" id="cd22254">
    <property type="entry name" value="CSB_WHD"/>
    <property type="match status" value="1"/>
</dbReference>
<comment type="subcellular location">
    <subcellularLocation>
        <location evidence="1">Nucleus</location>
    </subcellularLocation>
</comment>
<keyword evidence="10" id="KW-0539">Nucleus</keyword>
<dbReference type="GO" id="GO:0004386">
    <property type="term" value="F:helicase activity"/>
    <property type="evidence" value="ECO:0007669"/>
    <property type="project" value="UniProtKB-KW"/>
</dbReference>
<feature type="domain" description="Helicase C-terminal" evidence="15">
    <location>
        <begin position="82"/>
        <end position="241"/>
    </location>
</feature>
<dbReference type="InterPro" id="IPR058951">
    <property type="entry name" value="WHD_Rad26_CSB-like"/>
</dbReference>
<keyword evidence="7" id="KW-0067">ATP-binding</keyword>
<dbReference type="Pfam" id="PF00176">
    <property type="entry name" value="SNF2-rel_dom"/>
    <property type="match status" value="1"/>
</dbReference>
<dbReference type="FunFam" id="3.40.50.300:FF:000863">
    <property type="entry name" value="DNA excision repair protein ERCC-6"/>
    <property type="match status" value="1"/>
</dbReference>
<dbReference type="PROSITE" id="PS51194">
    <property type="entry name" value="HELICASE_CTER"/>
    <property type="match status" value="1"/>
</dbReference>
<evidence type="ECO:0000256" key="12">
    <source>
        <dbReference type="ARBA" id="ARBA00076356"/>
    </source>
</evidence>
<feature type="compositionally biased region" description="Low complexity" evidence="14">
    <location>
        <begin position="296"/>
        <end position="308"/>
    </location>
</feature>
<keyword evidence="17" id="KW-1185">Reference proteome</keyword>
<dbReference type="SMART" id="SM00490">
    <property type="entry name" value="HELICc"/>
    <property type="match status" value="1"/>
</dbReference>
<dbReference type="PANTHER" id="PTHR45629">
    <property type="entry name" value="SNF2/RAD54 FAMILY MEMBER"/>
    <property type="match status" value="1"/>
</dbReference>
<dbReference type="Pfam" id="PF00271">
    <property type="entry name" value="Helicase_C"/>
    <property type="match status" value="1"/>
</dbReference>
<keyword evidence="5" id="KW-0378">Hydrolase</keyword>
<gene>
    <name evidence="16" type="ORF">CIB84_008659</name>
</gene>
<comment type="similarity">
    <text evidence="2">Belongs to the SNF2/RAD54 helicase family.</text>
</comment>
<feature type="compositionally biased region" description="Basic and acidic residues" evidence="14">
    <location>
        <begin position="355"/>
        <end position="365"/>
    </location>
</feature>
<feature type="region of interest" description="Disordered" evidence="14">
    <location>
        <begin position="548"/>
        <end position="588"/>
    </location>
</feature>
<dbReference type="InterPro" id="IPR049730">
    <property type="entry name" value="SNF2/RAD54-like_C"/>
</dbReference>
<evidence type="ECO:0000256" key="7">
    <source>
        <dbReference type="ARBA" id="ARBA00022840"/>
    </source>
</evidence>
<evidence type="ECO:0000256" key="9">
    <source>
        <dbReference type="ARBA" id="ARBA00023204"/>
    </source>
</evidence>
<evidence type="ECO:0000256" key="13">
    <source>
        <dbReference type="ARBA" id="ARBA00079118"/>
    </source>
</evidence>
<dbReference type="OrthoDB" id="413460at2759"/>
<feature type="region of interest" description="Disordered" evidence="14">
    <location>
        <begin position="436"/>
        <end position="457"/>
    </location>
</feature>
<keyword evidence="8" id="KW-0238">DNA-binding</keyword>
<dbReference type="SUPFAM" id="SSF52540">
    <property type="entry name" value="P-loop containing nucleoside triphosphate hydrolases"/>
    <property type="match status" value="1"/>
</dbReference>
<reference evidence="16 17" key="1">
    <citation type="submission" date="2018-01" db="EMBL/GenBank/DDBJ databases">
        <title>Comparison of the Chinese Bamboo Partridge and Red Junglefowl genome sequences highlights the importance of demography in genome evolution.</title>
        <authorList>
            <person name="Tiley G.P."/>
            <person name="Kimball R.T."/>
            <person name="Braun E.L."/>
            <person name="Burleigh J.G."/>
        </authorList>
    </citation>
    <scope>NUCLEOTIDE SEQUENCE [LARGE SCALE GENOMIC DNA]</scope>
    <source>
        <strain evidence="16">RTK389</strain>
        <tissue evidence="16">Blood</tissue>
    </source>
</reference>
<dbReference type="InterPro" id="IPR000330">
    <property type="entry name" value="SNF2_N"/>
</dbReference>
<comment type="caution">
    <text evidence="16">The sequence shown here is derived from an EMBL/GenBank/DDBJ whole genome shotgun (WGS) entry which is preliminary data.</text>
</comment>
<dbReference type="Gene3D" id="3.40.50.300">
    <property type="entry name" value="P-loop containing nucleotide triphosphate hydrolases"/>
    <property type="match status" value="1"/>
</dbReference>
<keyword evidence="4" id="KW-0227">DNA damage</keyword>
<dbReference type="GO" id="GO:0008094">
    <property type="term" value="F:ATP-dependent activity, acting on DNA"/>
    <property type="evidence" value="ECO:0007669"/>
    <property type="project" value="TreeGrafter"/>
</dbReference>
<proteinExistence type="inferred from homology"/>
<evidence type="ECO:0000256" key="11">
    <source>
        <dbReference type="ARBA" id="ARBA00071998"/>
    </source>
</evidence>
<feature type="compositionally biased region" description="Polar residues" evidence="14">
    <location>
        <begin position="367"/>
        <end position="379"/>
    </location>
</feature>
<name>A0A2P4SU19_BAMTH</name>
<feature type="region of interest" description="Disordered" evidence="14">
    <location>
        <begin position="277"/>
        <end position="379"/>
    </location>
</feature>
<evidence type="ECO:0000256" key="5">
    <source>
        <dbReference type="ARBA" id="ARBA00022801"/>
    </source>
</evidence>
<evidence type="ECO:0000259" key="15">
    <source>
        <dbReference type="PROSITE" id="PS51194"/>
    </source>
</evidence>
<keyword evidence="9" id="KW-0234">DNA repair</keyword>
<accession>A0A2P4SU19</accession>
<dbReference type="Pfam" id="PF25875">
    <property type="entry name" value="WHD_Rad26_CSB"/>
    <property type="match status" value="1"/>
</dbReference>
<evidence type="ECO:0000256" key="10">
    <source>
        <dbReference type="ARBA" id="ARBA00023242"/>
    </source>
</evidence>
<dbReference type="EMBL" id="PPHD01023071">
    <property type="protein sequence ID" value="POI27591.1"/>
    <property type="molecule type" value="Genomic_DNA"/>
</dbReference>
<dbReference type="Proteomes" id="UP000237246">
    <property type="component" value="Unassembled WGS sequence"/>
</dbReference>
<dbReference type="InterPro" id="IPR050496">
    <property type="entry name" value="SNF2_RAD54_helicase_repair"/>
</dbReference>
<dbReference type="GO" id="GO:0016787">
    <property type="term" value="F:hydrolase activity"/>
    <property type="evidence" value="ECO:0007669"/>
    <property type="project" value="UniProtKB-KW"/>
</dbReference>
<feature type="region of interest" description="Disordered" evidence="14">
    <location>
        <begin position="607"/>
        <end position="628"/>
    </location>
</feature>
<feature type="non-terminal residue" evidence="16">
    <location>
        <position position="1"/>
    </location>
</feature>
<evidence type="ECO:0000256" key="2">
    <source>
        <dbReference type="ARBA" id="ARBA00007025"/>
    </source>
</evidence>
<keyword evidence="3" id="KW-0547">Nucleotide-binding</keyword>
<evidence type="ECO:0000256" key="1">
    <source>
        <dbReference type="ARBA" id="ARBA00004123"/>
    </source>
</evidence>